<comment type="caution">
    <text evidence="1">The sequence shown here is derived from an EMBL/GenBank/DDBJ whole genome shotgun (WGS) entry which is preliminary data.</text>
</comment>
<dbReference type="AlphaFoldDB" id="A0A835BRA9"/>
<dbReference type="OrthoDB" id="10383412at2759"/>
<dbReference type="EMBL" id="JACEFO010001767">
    <property type="protein sequence ID" value="KAF8706553.1"/>
    <property type="molecule type" value="Genomic_DNA"/>
</dbReference>
<sequence>MLLPAKLGPTGLWMEWKLPMMINNTCSLQVERGAIPTGALKTTLISSWELKINNGVALLNRSTALLLSARA</sequence>
<reference evidence="1" key="1">
    <citation type="submission" date="2020-07" db="EMBL/GenBank/DDBJ databases">
        <title>Genome sequence and genetic diversity analysis of an under-domesticated orphan crop, white fonio (Digitaria exilis).</title>
        <authorList>
            <person name="Bennetzen J.L."/>
            <person name="Chen S."/>
            <person name="Ma X."/>
            <person name="Wang X."/>
            <person name="Yssel A.E.J."/>
            <person name="Chaluvadi S.R."/>
            <person name="Johnson M."/>
            <person name="Gangashetty P."/>
            <person name="Hamidou F."/>
            <person name="Sanogo M.D."/>
            <person name="Zwaenepoel A."/>
            <person name="Wallace J."/>
            <person name="Van De Peer Y."/>
            <person name="Van Deynze A."/>
        </authorList>
    </citation>
    <scope>NUCLEOTIDE SEQUENCE</scope>
    <source>
        <tissue evidence="1">Leaves</tissue>
    </source>
</reference>
<gene>
    <name evidence="1" type="ORF">HU200_030835</name>
</gene>
<proteinExistence type="predicted"/>
<dbReference type="Proteomes" id="UP000636709">
    <property type="component" value="Unassembled WGS sequence"/>
</dbReference>
<evidence type="ECO:0000313" key="1">
    <source>
        <dbReference type="EMBL" id="KAF8706553.1"/>
    </source>
</evidence>
<accession>A0A835BRA9</accession>
<keyword evidence="2" id="KW-1185">Reference proteome</keyword>
<evidence type="ECO:0000313" key="2">
    <source>
        <dbReference type="Proteomes" id="UP000636709"/>
    </source>
</evidence>
<protein>
    <submittedName>
        <fullName evidence="1">Uncharacterized protein</fullName>
    </submittedName>
</protein>
<name>A0A835BRA9_9POAL</name>
<organism evidence="1 2">
    <name type="scientific">Digitaria exilis</name>
    <dbReference type="NCBI Taxonomy" id="1010633"/>
    <lineage>
        <taxon>Eukaryota</taxon>
        <taxon>Viridiplantae</taxon>
        <taxon>Streptophyta</taxon>
        <taxon>Embryophyta</taxon>
        <taxon>Tracheophyta</taxon>
        <taxon>Spermatophyta</taxon>
        <taxon>Magnoliopsida</taxon>
        <taxon>Liliopsida</taxon>
        <taxon>Poales</taxon>
        <taxon>Poaceae</taxon>
        <taxon>PACMAD clade</taxon>
        <taxon>Panicoideae</taxon>
        <taxon>Panicodae</taxon>
        <taxon>Paniceae</taxon>
        <taxon>Anthephorinae</taxon>
        <taxon>Digitaria</taxon>
    </lineage>
</organism>